<evidence type="ECO:0000313" key="4">
    <source>
        <dbReference type="EMBL" id="KAG6452915.1"/>
    </source>
</evidence>
<dbReference type="InterPro" id="IPR036291">
    <property type="entry name" value="NAD(P)-bd_dom_sf"/>
</dbReference>
<dbReference type="AlphaFoldDB" id="A0A922CMV3"/>
<dbReference type="PANTHER" id="PTHR44229">
    <property type="entry name" value="15-HYDROXYPROSTAGLANDIN DEHYDROGENASE [NAD(+)]"/>
    <property type="match status" value="1"/>
</dbReference>
<dbReference type="GO" id="GO:0016616">
    <property type="term" value="F:oxidoreductase activity, acting on the CH-OH group of donors, NAD or NADP as acceptor"/>
    <property type="evidence" value="ECO:0007669"/>
    <property type="project" value="TreeGrafter"/>
</dbReference>
<dbReference type="EMBL" id="JH668432">
    <property type="protein sequence ID" value="KAG6452915.1"/>
    <property type="molecule type" value="Genomic_DNA"/>
</dbReference>
<evidence type="ECO:0000256" key="2">
    <source>
        <dbReference type="ARBA" id="ARBA00023002"/>
    </source>
</evidence>
<sequence>MVYEWKDKVVIITGAATGIGSGVVRILMNEGVKHVAVLDIAVDAGLVLQKELNSKYGANKVKFYKCDVTNHDLFLGIFDEVVKEQGTLDVLINNAGIMNDSYETYKKQIDINVTALVAGTLRAMEIMGKNHGGKGGAVINLASVAALSQSHLIPIYFATKSAVLQFTNCIGRDEYYSKTGVRMIVMCLGATDTPLLSDAKLGSFDKEIAATYQQALRADYPFQRMESAAQGIVDAYKRGESGSTWLANADKPVKEITQNVQKAYSILSEPIYE</sequence>
<reference evidence="4" key="1">
    <citation type="journal article" date="2016" name="Insect Biochem. Mol. Biol.">
        <title>Multifaceted biological insights from a draft genome sequence of the tobacco hornworm moth, Manduca sexta.</title>
        <authorList>
            <person name="Kanost M.R."/>
            <person name="Arrese E.L."/>
            <person name="Cao X."/>
            <person name="Chen Y.R."/>
            <person name="Chellapilla S."/>
            <person name="Goldsmith M.R."/>
            <person name="Grosse-Wilde E."/>
            <person name="Heckel D.G."/>
            <person name="Herndon N."/>
            <person name="Jiang H."/>
            <person name="Papanicolaou A."/>
            <person name="Qu J."/>
            <person name="Soulages J.L."/>
            <person name="Vogel H."/>
            <person name="Walters J."/>
            <person name="Waterhouse R.M."/>
            <person name="Ahn S.J."/>
            <person name="Almeida F.C."/>
            <person name="An C."/>
            <person name="Aqrawi P."/>
            <person name="Bretschneider A."/>
            <person name="Bryant W.B."/>
            <person name="Bucks S."/>
            <person name="Chao H."/>
            <person name="Chevignon G."/>
            <person name="Christen J.M."/>
            <person name="Clarke D.F."/>
            <person name="Dittmer N.T."/>
            <person name="Ferguson L.C.F."/>
            <person name="Garavelou S."/>
            <person name="Gordon K.H.J."/>
            <person name="Gunaratna R.T."/>
            <person name="Han Y."/>
            <person name="Hauser F."/>
            <person name="He Y."/>
            <person name="Heidel-Fischer H."/>
            <person name="Hirsh A."/>
            <person name="Hu Y."/>
            <person name="Jiang H."/>
            <person name="Kalra D."/>
            <person name="Klinner C."/>
            <person name="Konig C."/>
            <person name="Kovar C."/>
            <person name="Kroll A.R."/>
            <person name="Kuwar S.S."/>
            <person name="Lee S.L."/>
            <person name="Lehman R."/>
            <person name="Li K."/>
            <person name="Li Z."/>
            <person name="Liang H."/>
            <person name="Lovelace S."/>
            <person name="Lu Z."/>
            <person name="Mansfield J.H."/>
            <person name="McCulloch K.J."/>
            <person name="Mathew T."/>
            <person name="Morton B."/>
            <person name="Muzny D.M."/>
            <person name="Neunemann D."/>
            <person name="Ongeri F."/>
            <person name="Pauchet Y."/>
            <person name="Pu L.L."/>
            <person name="Pyrousis I."/>
            <person name="Rao X.J."/>
            <person name="Redding A."/>
            <person name="Roesel C."/>
            <person name="Sanchez-Gracia A."/>
            <person name="Schaack S."/>
            <person name="Shukla A."/>
            <person name="Tetreau G."/>
            <person name="Wang Y."/>
            <person name="Xiong G.H."/>
            <person name="Traut W."/>
            <person name="Walsh T.K."/>
            <person name="Worley K.C."/>
            <person name="Wu D."/>
            <person name="Wu W."/>
            <person name="Wu Y.Q."/>
            <person name="Zhang X."/>
            <person name="Zou Z."/>
            <person name="Zucker H."/>
            <person name="Briscoe A.D."/>
            <person name="Burmester T."/>
            <person name="Clem R.J."/>
            <person name="Feyereisen R."/>
            <person name="Grimmelikhuijzen C.J.P."/>
            <person name="Hamodrakas S.J."/>
            <person name="Hansson B.S."/>
            <person name="Huguet E."/>
            <person name="Jermiin L.S."/>
            <person name="Lan Q."/>
            <person name="Lehman H.K."/>
            <person name="Lorenzen M."/>
            <person name="Merzendorfer H."/>
            <person name="Michalopoulos I."/>
            <person name="Morton D.B."/>
            <person name="Muthukrishnan S."/>
            <person name="Oakeshott J.G."/>
            <person name="Palmer W."/>
            <person name="Park Y."/>
            <person name="Passarelli A.L."/>
            <person name="Rozas J."/>
            <person name="Schwartz L.M."/>
            <person name="Smith W."/>
            <person name="Southgate A."/>
            <person name="Vilcinskas A."/>
            <person name="Vogt R."/>
            <person name="Wang P."/>
            <person name="Werren J."/>
            <person name="Yu X.Q."/>
            <person name="Zhou J.J."/>
            <person name="Brown S.J."/>
            <person name="Scherer S.E."/>
            <person name="Richards S."/>
            <person name="Blissard G.W."/>
        </authorList>
    </citation>
    <scope>NUCLEOTIDE SEQUENCE</scope>
</reference>
<dbReference type="Proteomes" id="UP000791440">
    <property type="component" value="Unassembled WGS sequence"/>
</dbReference>
<dbReference type="PRINTS" id="PR00080">
    <property type="entry name" value="SDRFAMILY"/>
</dbReference>
<dbReference type="InterPro" id="IPR002347">
    <property type="entry name" value="SDR_fam"/>
</dbReference>
<dbReference type="Pfam" id="PF00106">
    <property type="entry name" value="adh_short"/>
    <property type="match status" value="1"/>
</dbReference>
<evidence type="ECO:0008006" key="6">
    <source>
        <dbReference type="Google" id="ProtNLM"/>
    </source>
</evidence>
<name>A0A922CMV3_MANSE</name>
<dbReference type="SUPFAM" id="SSF51735">
    <property type="entry name" value="NAD(P)-binding Rossmann-fold domains"/>
    <property type="match status" value="1"/>
</dbReference>
<accession>A0A922CMV3</accession>
<reference evidence="4" key="2">
    <citation type="submission" date="2020-12" db="EMBL/GenBank/DDBJ databases">
        <authorList>
            <person name="Kanost M."/>
        </authorList>
    </citation>
    <scope>NUCLEOTIDE SEQUENCE</scope>
</reference>
<comment type="similarity">
    <text evidence="1 3">Belongs to the short-chain dehydrogenases/reductases (SDR) family.</text>
</comment>
<organism evidence="4 5">
    <name type="scientific">Manduca sexta</name>
    <name type="common">Tobacco hawkmoth</name>
    <name type="synonym">Tobacco hornworm</name>
    <dbReference type="NCBI Taxonomy" id="7130"/>
    <lineage>
        <taxon>Eukaryota</taxon>
        <taxon>Metazoa</taxon>
        <taxon>Ecdysozoa</taxon>
        <taxon>Arthropoda</taxon>
        <taxon>Hexapoda</taxon>
        <taxon>Insecta</taxon>
        <taxon>Pterygota</taxon>
        <taxon>Neoptera</taxon>
        <taxon>Endopterygota</taxon>
        <taxon>Lepidoptera</taxon>
        <taxon>Glossata</taxon>
        <taxon>Ditrysia</taxon>
        <taxon>Bombycoidea</taxon>
        <taxon>Sphingidae</taxon>
        <taxon>Sphinginae</taxon>
        <taxon>Sphingini</taxon>
        <taxon>Manduca</taxon>
    </lineage>
</organism>
<dbReference type="OrthoDB" id="417891at2759"/>
<keyword evidence="5" id="KW-1185">Reference proteome</keyword>
<dbReference type="GO" id="GO:0005737">
    <property type="term" value="C:cytoplasm"/>
    <property type="evidence" value="ECO:0007669"/>
    <property type="project" value="TreeGrafter"/>
</dbReference>
<evidence type="ECO:0000313" key="5">
    <source>
        <dbReference type="Proteomes" id="UP000791440"/>
    </source>
</evidence>
<dbReference type="PRINTS" id="PR00081">
    <property type="entry name" value="GDHRDH"/>
</dbReference>
<gene>
    <name evidence="4" type="ORF">O3G_MSEX007861</name>
</gene>
<comment type="caution">
    <text evidence="4">The sequence shown here is derived from an EMBL/GenBank/DDBJ whole genome shotgun (WGS) entry which is preliminary data.</text>
</comment>
<evidence type="ECO:0000256" key="3">
    <source>
        <dbReference type="RuleBase" id="RU000363"/>
    </source>
</evidence>
<dbReference type="PANTHER" id="PTHR44229:SF8">
    <property type="entry name" value="ALCOHOL DEHYDROGENASE-RELATED"/>
    <property type="match status" value="1"/>
</dbReference>
<evidence type="ECO:0000256" key="1">
    <source>
        <dbReference type="ARBA" id="ARBA00006484"/>
    </source>
</evidence>
<dbReference type="Gene3D" id="3.40.50.720">
    <property type="entry name" value="NAD(P)-binding Rossmann-like Domain"/>
    <property type="match status" value="1"/>
</dbReference>
<keyword evidence="2" id="KW-0560">Oxidoreductase</keyword>
<protein>
    <recommendedName>
        <fullName evidence="6">Alcohol dehydrogenase</fullName>
    </recommendedName>
</protein>
<proteinExistence type="inferred from homology"/>